<dbReference type="InterPro" id="IPR036034">
    <property type="entry name" value="PDZ_sf"/>
</dbReference>
<dbReference type="Gene3D" id="2.30.42.10">
    <property type="match status" value="1"/>
</dbReference>
<dbReference type="InterPro" id="IPR041489">
    <property type="entry name" value="PDZ_6"/>
</dbReference>
<evidence type="ECO:0000313" key="3">
    <source>
        <dbReference type="Proteomes" id="UP001516400"/>
    </source>
</evidence>
<evidence type="ECO:0000259" key="1">
    <source>
        <dbReference type="SMART" id="SM00228"/>
    </source>
</evidence>
<organism evidence="2 3">
    <name type="scientific">Cryptolaemus montrouzieri</name>
    <dbReference type="NCBI Taxonomy" id="559131"/>
    <lineage>
        <taxon>Eukaryota</taxon>
        <taxon>Metazoa</taxon>
        <taxon>Ecdysozoa</taxon>
        <taxon>Arthropoda</taxon>
        <taxon>Hexapoda</taxon>
        <taxon>Insecta</taxon>
        <taxon>Pterygota</taxon>
        <taxon>Neoptera</taxon>
        <taxon>Endopterygota</taxon>
        <taxon>Coleoptera</taxon>
        <taxon>Polyphaga</taxon>
        <taxon>Cucujiformia</taxon>
        <taxon>Coccinelloidea</taxon>
        <taxon>Coccinellidae</taxon>
        <taxon>Scymninae</taxon>
        <taxon>Scymnini</taxon>
        <taxon>Cryptolaemus</taxon>
    </lineage>
</organism>
<reference evidence="2 3" key="1">
    <citation type="journal article" date="2021" name="BMC Biol.">
        <title>Horizontally acquired antibacterial genes associated with adaptive radiation of ladybird beetles.</title>
        <authorList>
            <person name="Li H.S."/>
            <person name="Tang X.F."/>
            <person name="Huang Y.H."/>
            <person name="Xu Z.Y."/>
            <person name="Chen M.L."/>
            <person name="Du X.Y."/>
            <person name="Qiu B.Y."/>
            <person name="Chen P.T."/>
            <person name="Zhang W."/>
            <person name="Slipinski A."/>
            <person name="Escalona H.E."/>
            <person name="Waterhouse R.M."/>
            <person name="Zwick A."/>
            <person name="Pang H."/>
        </authorList>
    </citation>
    <scope>NUCLEOTIDE SEQUENCE [LARGE SCALE GENOMIC DNA]</scope>
    <source>
        <strain evidence="2">SYSU2018</strain>
    </source>
</reference>
<accession>A0ABD2NZJ5</accession>
<dbReference type="AlphaFoldDB" id="A0ABD2NZJ5"/>
<keyword evidence="3" id="KW-1185">Reference proteome</keyword>
<gene>
    <name evidence="2" type="ORF">HHI36_018083</name>
</gene>
<protein>
    <recommendedName>
        <fullName evidence="1">PDZ domain-containing protein</fullName>
    </recommendedName>
</protein>
<dbReference type="SUPFAM" id="SSF50156">
    <property type="entry name" value="PDZ domain-like"/>
    <property type="match status" value="1"/>
</dbReference>
<comment type="caution">
    <text evidence="2">The sequence shown here is derived from an EMBL/GenBank/DDBJ whole genome shotgun (WGS) entry which is preliminary data.</text>
</comment>
<evidence type="ECO:0000313" key="2">
    <source>
        <dbReference type="EMBL" id="KAL3283914.1"/>
    </source>
</evidence>
<dbReference type="Pfam" id="PF17820">
    <property type="entry name" value="PDZ_6"/>
    <property type="match status" value="1"/>
</dbReference>
<dbReference type="EMBL" id="JABFTP020000165">
    <property type="protein sequence ID" value="KAL3283914.1"/>
    <property type="molecule type" value="Genomic_DNA"/>
</dbReference>
<proteinExistence type="predicted"/>
<name>A0ABD2NZJ5_9CUCU</name>
<feature type="domain" description="PDZ" evidence="1">
    <location>
        <begin position="44"/>
        <end position="113"/>
    </location>
</feature>
<dbReference type="Proteomes" id="UP001516400">
    <property type="component" value="Unassembled WGS sequence"/>
</dbReference>
<dbReference type="SMART" id="SM00228">
    <property type="entry name" value="PDZ"/>
    <property type="match status" value="1"/>
</dbReference>
<sequence length="131" mass="14571">MKFLEKCSSFNPVSRKSENDEKRMTLFGLTTIAITPDLLIDLLQNELLSIAKNVKEGLLIWKVLDGSVAKEIGLGPGDIITHIDGVPLKRAMDLYSKSTNNKEYVQLVVIKNLTQKEVTISVPINKMISAE</sequence>
<dbReference type="InterPro" id="IPR001478">
    <property type="entry name" value="PDZ"/>
</dbReference>